<dbReference type="PROSITE" id="PS00065">
    <property type="entry name" value="D_2_HYDROXYACID_DH_1"/>
    <property type="match status" value="1"/>
</dbReference>
<dbReference type="InterPro" id="IPR029752">
    <property type="entry name" value="D-isomer_DH_CS1"/>
</dbReference>
<reference evidence="5 6" key="1">
    <citation type="submission" date="2024-01" db="EMBL/GenBank/DDBJ databases">
        <title>Comparative genomics of Cryptococcus and Kwoniella reveals pathogenesis evolution and contrasting modes of karyotype evolution via chromosome fusion or intercentromeric recombination.</title>
        <authorList>
            <person name="Coelho M.A."/>
            <person name="David-Palma M."/>
            <person name="Shea T."/>
            <person name="Bowers K."/>
            <person name="McGinley-Smith S."/>
            <person name="Mohammad A.W."/>
            <person name="Gnirke A."/>
            <person name="Yurkov A.M."/>
            <person name="Nowrousian M."/>
            <person name="Sun S."/>
            <person name="Cuomo C.A."/>
            <person name="Heitman J."/>
        </authorList>
    </citation>
    <scope>NUCLEOTIDE SEQUENCE [LARGE SCALE GENOMIC DNA]</scope>
    <source>
        <strain evidence="5">CBS 11374</strain>
    </source>
</reference>
<feature type="domain" description="D-isomer specific 2-hydroxyacid dehydrogenase catalytic" evidence="3">
    <location>
        <begin position="29"/>
        <end position="334"/>
    </location>
</feature>
<dbReference type="InterPro" id="IPR036291">
    <property type="entry name" value="NAD(P)-bd_dom_sf"/>
</dbReference>
<dbReference type="RefSeq" id="XP_062790818.1">
    <property type="nucleotide sequence ID" value="XM_062934767.1"/>
</dbReference>
<dbReference type="Proteomes" id="UP001329825">
    <property type="component" value="Chromosome 4"/>
</dbReference>
<name>A0ABZ1CWE3_9TREE</name>
<dbReference type="PROSITE" id="PS00671">
    <property type="entry name" value="D_2_HYDROXYACID_DH_3"/>
    <property type="match status" value="1"/>
</dbReference>
<gene>
    <name evidence="5" type="ORF">IL334_003031</name>
</gene>
<dbReference type="InterPro" id="IPR029753">
    <property type="entry name" value="D-isomer_DH_CS"/>
</dbReference>
<dbReference type="InterPro" id="IPR050223">
    <property type="entry name" value="D-isomer_2-hydroxyacid_DH"/>
</dbReference>
<evidence type="ECO:0008006" key="7">
    <source>
        <dbReference type="Google" id="ProtNLM"/>
    </source>
</evidence>
<organism evidence="5 6">
    <name type="scientific">Kwoniella shivajii</name>
    <dbReference type="NCBI Taxonomy" id="564305"/>
    <lineage>
        <taxon>Eukaryota</taxon>
        <taxon>Fungi</taxon>
        <taxon>Dikarya</taxon>
        <taxon>Basidiomycota</taxon>
        <taxon>Agaricomycotina</taxon>
        <taxon>Tremellomycetes</taxon>
        <taxon>Tremellales</taxon>
        <taxon>Cryptococcaceae</taxon>
        <taxon>Kwoniella</taxon>
    </lineage>
</organism>
<dbReference type="InterPro" id="IPR006139">
    <property type="entry name" value="D-isomer_2_OHA_DH_cat_dom"/>
</dbReference>
<protein>
    <recommendedName>
        <fullName evidence="7">Glycerate-and formate-dehydrogenase</fullName>
    </recommendedName>
</protein>
<dbReference type="Pfam" id="PF00389">
    <property type="entry name" value="2-Hacid_dh"/>
    <property type="match status" value="1"/>
</dbReference>
<dbReference type="Pfam" id="PF02826">
    <property type="entry name" value="2-Hacid_dh_C"/>
    <property type="match status" value="1"/>
</dbReference>
<evidence type="ECO:0000313" key="6">
    <source>
        <dbReference type="Proteomes" id="UP001329825"/>
    </source>
</evidence>
<dbReference type="InterPro" id="IPR006140">
    <property type="entry name" value="D-isomer_DH_NAD-bd"/>
</dbReference>
<feature type="domain" description="D-isomer specific 2-hydroxyacid dehydrogenase NAD-binding" evidence="4">
    <location>
        <begin position="129"/>
        <end position="302"/>
    </location>
</feature>
<evidence type="ECO:0000256" key="1">
    <source>
        <dbReference type="ARBA" id="ARBA00023002"/>
    </source>
</evidence>
<sequence length="344" mass="37672">MVAVTSKPKILGIGYPKYAIAEFKALQEKYDIHYFVPSDRKQVIGEVKRLCDEEGPFDGGYVLFQTSAYSPFKRDMLAPLLTTGTCGIWAQGGAGYDDVEVDFITDNNSWFTNTPYAVTNATADMGAFLTLAALRGVYEGESNVRAGKWRNGMALTTDPNGLKLGIVGMGAIGKSMAVKLQVFGMKVYYYNRKQLSPEEEKALGVTYSTFEDLITTSDVISLNCPLTPETRHLIGEKEFAKMKDGVFIVNTARGAVIDESALVEALKSGKVSRAGLDVFEEEPKINPYLLTCNRVTLQPHLGAMSTGTIHTGEKAIFSNLEAYFETGTPITPVNKPLRAVKQKQ</sequence>
<evidence type="ECO:0000313" key="5">
    <source>
        <dbReference type="EMBL" id="WRT66078.1"/>
    </source>
</evidence>
<dbReference type="PANTHER" id="PTHR10996:SF129">
    <property type="entry name" value="2-HYDROXYACID DEHYDROGENASE C1773.17C-RELATED"/>
    <property type="match status" value="1"/>
</dbReference>
<evidence type="ECO:0000259" key="3">
    <source>
        <dbReference type="Pfam" id="PF00389"/>
    </source>
</evidence>
<keyword evidence="1 2" id="KW-0560">Oxidoreductase</keyword>
<proteinExistence type="inferred from homology"/>
<dbReference type="PROSITE" id="PS00670">
    <property type="entry name" value="D_2_HYDROXYACID_DH_2"/>
    <property type="match status" value="1"/>
</dbReference>
<evidence type="ECO:0000259" key="4">
    <source>
        <dbReference type="Pfam" id="PF02826"/>
    </source>
</evidence>
<comment type="similarity">
    <text evidence="2">Belongs to the D-isomer specific 2-hydroxyacid dehydrogenase family.</text>
</comment>
<dbReference type="PANTHER" id="PTHR10996">
    <property type="entry name" value="2-HYDROXYACID DEHYDROGENASE-RELATED"/>
    <property type="match status" value="1"/>
</dbReference>
<dbReference type="SUPFAM" id="SSF52283">
    <property type="entry name" value="Formate/glycerate dehydrogenase catalytic domain-like"/>
    <property type="match status" value="1"/>
</dbReference>
<evidence type="ECO:0000256" key="2">
    <source>
        <dbReference type="RuleBase" id="RU003719"/>
    </source>
</evidence>
<dbReference type="SUPFAM" id="SSF51735">
    <property type="entry name" value="NAD(P)-binding Rossmann-fold domains"/>
    <property type="match status" value="1"/>
</dbReference>
<dbReference type="Gene3D" id="3.40.50.720">
    <property type="entry name" value="NAD(P)-binding Rossmann-like Domain"/>
    <property type="match status" value="2"/>
</dbReference>
<accession>A0ABZ1CWE3</accession>
<dbReference type="CDD" id="cd12168">
    <property type="entry name" value="Mand_dh_like"/>
    <property type="match status" value="1"/>
</dbReference>
<keyword evidence="6" id="KW-1185">Reference proteome</keyword>
<dbReference type="GeneID" id="87955162"/>
<dbReference type="EMBL" id="CP141884">
    <property type="protein sequence ID" value="WRT66078.1"/>
    <property type="molecule type" value="Genomic_DNA"/>
</dbReference>